<dbReference type="SMR" id="A0A482WXP5"/>
<comment type="caution">
    <text evidence="7">The sequence shown here is derived from an EMBL/GenBank/DDBJ whole genome shotgun (WGS) entry which is preliminary data.</text>
</comment>
<evidence type="ECO:0000256" key="4">
    <source>
        <dbReference type="ARBA" id="ARBA00022777"/>
    </source>
</evidence>
<sequence>MKAREMMYRESLRISNHGDPDMERSKLKKFQETEKKRYKAETLRFELKHQRQLEELRAAAETTIKELEQLQNEKRKMLMEHETMKLKEQEEASSKELKEWKAQLKPRKQKLEEQFARQIEEQAAIFGPSQTLPLDLPDLSPHHHHLHHHHHHSSTRSSLSSVSAD</sequence>
<proteinExistence type="predicted"/>
<reference evidence="7 8" key="1">
    <citation type="journal article" date="2017" name="Gigascience">
        <title>Genome sequence of the small brown planthopper, Laodelphax striatellus.</title>
        <authorList>
            <person name="Zhu J."/>
            <person name="Jiang F."/>
            <person name="Wang X."/>
            <person name="Yang P."/>
            <person name="Bao Y."/>
            <person name="Zhao W."/>
            <person name="Wang W."/>
            <person name="Lu H."/>
            <person name="Wang Q."/>
            <person name="Cui N."/>
            <person name="Li J."/>
            <person name="Chen X."/>
            <person name="Luo L."/>
            <person name="Yu J."/>
            <person name="Kang L."/>
            <person name="Cui F."/>
        </authorList>
    </citation>
    <scope>NUCLEOTIDE SEQUENCE [LARGE SCALE GENOMIC DNA]</scope>
    <source>
        <strain evidence="7">Lst14</strain>
    </source>
</reference>
<keyword evidence="1" id="KW-0723">Serine/threonine-protein kinase</keyword>
<accession>A0A482WXP5</accession>
<dbReference type="InParanoid" id="A0A482WXP5"/>
<dbReference type="InterPro" id="IPR022165">
    <property type="entry name" value="PKK"/>
</dbReference>
<dbReference type="Proteomes" id="UP000291343">
    <property type="component" value="Unassembled WGS sequence"/>
</dbReference>
<feature type="region of interest" description="Disordered" evidence="6">
    <location>
        <begin position="1"/>
        <end position="25"/>
    </location>
</feature>
<feature type="compositionally biased region" description="Low complexity" evidence="6">
    <location>
        <begin position="128"/>
        <end position="139"/>
    </location>
</feature>
<keyword evidence="5" id="KW-0175">Coiled coil</keyword>
<feature type="compositionally biased region" description="Basic residues" evidence="6">
    <location>
        <begin position="142"/>
        <end position="154"/>
    </location>
</feature>
<evidence type="ECO:0000313" key="8">
    <source>
        <dbReference type="Proteomes" id="UP000291343"/>
    </source>
</evidence>
<feature type="coiled-coil region" evidence="5">
    <location>
        <begin position="50"/>
        <end position="87"/>
    </location>
</feature>
<organism evidence="7 8">
    <name type="scientific">Laodelphax striatellus</name>
    <name type="common">Small brown planthopper</name>
    <name type="synonym">Delphax striatella</name>
    <dbReference type="NCBI Taxonomy" id="195883"/>
    <lineage>
        <taxon>Eukaryota</taxon>
        <taxon>Metazoa</taxon>
        <taxon>Ecdysozoa</taxon>
        <taxon>Arthropoda</taxon>
        <taxon>Hexapoda</taxon>
        <taxon>Insecta</taxon>
        <taxon>Pterygota</taxon>
        <taxon>Neoptera</taxon>
        <taxon>Paraneoptera</taxon>
        <taxon>Hemiptera</taxon>
        <taxon>Auchenorrhyncha</taxon>
        <taxon>Fulgoroidea</taxon>
        <taxon>Delphacidae</taxon>
        <taxon>Criomorphinae</taxon>
        <taxon>Laodelphax</taxon>
    </lineage>
</organism>
<feature type="compositionally biased region" description="Low complexity" evidence="6">
    <location>
        <begin position="155"/>
        <end position="165"/>
    </location>
</feature>
<evidence type="ECO:0000256" key="2">
    <source>
        <dbReference type="ARBA" id="ARBA00022553"/>
    </source>
</evidence>
<keyword evidence="8" id="KW-1185">Reference proteome</keyword>
<evidence type="ECO:0000313" key="7">
    <source>
        <dbReference type="EMBL" id="RZF38278.1"/>
    </source>
</evidence>
<dbReference type="PANTHER" id="PTHR46538:SF3">
    <property type="entry name" value="PROTEIN KINASE DOMAIN-CONTAINING PROTEIN"/>
    <property type="match status" value="1"/>
</dbReference>
<evidence type="ECO:0000256" key="5">
    <source>
        <dbReference type="SAM" id="Coils"/>
    </source>
</evidence>
<dbReference type="GO" id="GO:0004674">
    <property type="term" value="F:protein serine/threonine kinase activity"/>
    <property type="evidence" value="ECO:0007669"/>
    <property type="project" value="UniProtKB-KW"/>
</dbReference>
<gene>
    <name evidence="7" type="ORF">LSTR_LSTR009001</name>
</gene>
<keyword evidence="3" id="KW-0808">Transferase</keyword>
<protein>
    <submittedName>
        <fullName evidence="7">Uncharacterized protein</fullName>
    </submittedName>
</protein>
<dbReference type="STRING" id="195883.A0A482WXP5"/>
<dbReference type="PANTHER" id="PTHR46538">
    <property type="entry name" value="PROTEIN KINASE DOMAIN-CONTAINING PROTEIN"/>
    <property type="match status" value="1"/>
</dbReference>
<dbReference type="Pfam" id="PF12474">
    <property type="entry name" value="PKK"/>
    <property type="match status" value="1"/>
</dbReference>
<dbReference type="AlphaFoldDB" id="A0A482WXP5"/>
<name>A0A482WXP5_LAOST</name>
<dbReference type="OrthoDB" id="6773890at2759"/>
<feature type="region of interest" description="Disordered" evidence="6">
    <location>
        <begin position="126"/>
        <end position="165"/>
    </location>
</feature>
<evidence type="ECO:0000256" key="1">
    <source>
        <dbReference type="ARBA" id="ARBA00022527"/>
    </source>
</evidence>
<keyword evidence="4" id="KW-0418">Kinase</keyword>
<dbReference type="EMBL" id="QKKF02022725">
    <property type="protein sequence ID" value="RZF38278.1"/>
    <property type="molecule type" value="Genomic_DNA"/>
</dbReference>
<dbReference type="InterPro" id="IPR051585">
    <property type="entry name" value="STE20_Ser/Thr_Kinases"/>
</dbReference>
<evidence type="ECO:0000256" key="6">
    <source>
        <dbReference type="SAM" id="MobiDB-lite"/>
    </source>
</evidence>
<keyword evidence="2" id="KW-0597">Phosphoprotein</keyword>
<evidence type="ECO:0000256" key="3">
    <source>
        <dbReference type="ARBA" id="ARBA00022679"/>
    </source>
</evidence>